<dbReference type="RefSeq" id="WP_108726568.1">
    <property type="nucleotide sequence ID" value="NZ_CP029001.1"/>
</dbReference>
<reference evidence="1 2" key="1">
    <citation type="submission" date="2018-11" db="EMBL/GenBank/DDBJ databases">
        <title>Multidrug-resistant genes are associated with an 42-kb island TGI1 carrying a complex class 1 integron in a Trueperella pyogenes.</title>
        <authorList>
            <person name="Dong W."/>
        </authorList>
    </citation>
    <scope>NUCLEOTIDE SEQUENCE [LARGE SCALE GENOMIC DNA]</scope>
    <source>
        <strain evidence="1 2">TP4</strain>
    </source>
</reference>
<evidence type="ECO:0000313" key="2">
    <source>
        <dbReference type="Proteomes" id="UP000275951"/>
    </source>
</evidence>
<dbReference type="Proteomes" id="UP000275951">
    <property type="component" value="Chromosome"/>
</dbReference>
<gene>
    <name evidence="1" type="ORF">EBQ10_05515</name>
</gene>
<protein>
    <submittedName>
        <fullName evidence="1">Uncharacterized protein</fullName>
    </submittedName>
</protein>
<dbReference type="EMBL" id="CP033905">
    <property type="protein sequence ID" value="AZR06804.1"/>
    <property type="molecule type" value="Genomic_DNA"/>
</dbReference>
<organism evidence="1 2">
    <name type="scientific">Trueperella pyogenes</name>
    <dbReference type="NCBI Taxonomy" id="1661"/>
    <lineage>
        <taxon>Bacteria</taxon>
        <taxon>Bacillati</taxon>
        <taxon>Actinomycetota</taxon>
        <taxon>Actinomycetes</taxon>
        <taxon>Actinomycetales</taxon>
        <taxon>Actinomycetaceae</taxon>
        <taxon>Trueperella</taxon>
    </lineage>
</organism>
<dbReference type="AlphaFoldDB" id="A0A3S9QLI6"/>
<proteinExistence type="predicted"/>
<accession>A0A3S9QLI6</accession>
<sequence>MNRGRITASLAVIGSTAQPFEFFRRFRSELIQEANSGTYPNIIETLVYYKSDREFEVIFTVVSPITQAINQANAIVAQTANRVNMVIVYEGDPRPDEAEGAFFEDAGLSPLWHS</sequence>
<evidence type="ECO:0000313" key="1">
    <source>
        <dbReference type="EMBL" id="AZR06804.1"/>
    </source>
</evidence>
<name>A0A3S9QLI6_9ACTO</name>